<evidence type="ECO:0000256" key="11">
    <source>
        <dbReference type="RuleBase" id="RU003722"/>
    </source>
</evidence>
<evidence type="ECO:0000259" key="15">
    <source>
        <dbReference type="Pfam" id="PF00999"/>
    </source>
</evidence>
<keyword evidence="7" id="KW-0915">Sodium</keyword>
<evidence type="ECO:0000256" key="8">
    <source>
        <dbReference type="ARBA" id="ARBA00023065"/>
    </source>
</evidence>
<feature type="transmembrane region" description="Helical" evidence="13">
    <location>
        <begin position="93"/>
        <end position="112"/>
    </location>
</feature>
<feature type="signal peptide" evidence="14">
    <location>
        <begin position="1"/>
        <end position="30"/>
    </location>
</feature>
<feature type="transmembrane region" description="Helical" evidence="13">
    <location>
        <begin position="476"/>
        <end position="500"/>
    </location>
</feature>
<comment type="similarity">
    <text evidence="11">Belongs to the monovalent cation:proton antiporter 1 (CPA1) transporter (TC 2.A.36) family.</text>
</comment>
<feature type="transmembrane region" description="Helical" evidence="13">
    <location>
        <begin position="327"/>
        <end position="360"/>
    </location>
</feature>
<dbReference type="InterPro" id="IPR004709">
    <property type="entry name" value="NaH_exchanger"/>
</dbReference>
<dbReference type="EMBL" id="JBICBT010001116">
    <property type="protein sequence ID" value="KAL3082203.1"/>
    <property type="molecule type" value="Genomic_DNA"/>
</dbReference>
<feature type="transmembrane region" description="Helical" evidence="13">
    <location>
        <begin position="154"/>
        <end position="171"/>
    </location>
</feature>
<feature type="compositionally biased region" description="Gly residues" evidence="12">
    <location>
        <begin position="713"/>
        <end position="723"/>
    </location>
</feature>
<dbReference type="PANTHER" id="PTHR10110:SF191">
    <property type="entry name" value="SODIUM_HYDROGEN EXCHANGER 8"/>
    <property type="match status" value="1"/>
</dbReference>
<accession>A0ABD2J608</accession>
<dbReference type="AlphaFoldDB" id="A0ABD2J608"/>
<reference evidence="16 17" key="1">
    <citation type="submission" date="2024-10" db="EMBL/GenBank/DDBJ databases">
        <authorList>
            <person name="Kim D."/>
        </authorList>
    </citation>
    <scope>NUCLEOTIDE SEQUENCE [LARGE SCALE GENOMIC DNA]</scope>
    <source>
        <strain evidence="16">BH-2024</strain>
    </source>
</reference>
<dbReference type="GO" id="GO:0015297">
    <property type="term" value="F:antiporter activity"/>
    <property type="evidence" value="ECO:0007669"/>
    <property type="project" value="UniProtKB-KW"/>
</dbReference>
<feature type="region of interest" description="Disordered" evidence="12">
    <location>
        <begin position="526"/>
        <end position="545"/>
    </location>
</feature>
<dbReference type="GO" id="GO:0006814">
    <property type="term" value="P:sodium ion transport"/>
    <property type="evidence" value="ECO:0007669"/>
    <property type="project" value="UniProtKB-KW"/>
</dbReference>
<evidence type="ECO:0000256" key="1">
    <source>
        <dbReference type="ARBA" id="ARBA00004653"/>
    </source>
</evidence>
<dbReference type="Pfam" id="PF00999">
    <property type="entry name" value="Na_H_Exchanger"/>
    <property type="match status" value="1"/>
</dbReference>
<feature type="chain" id="PRO_5044789877" description="Sodium/hydrogen exchanger" evidence="14">
    <location>
        <begin position="31"/>
        <end position="757"/>
    </location>
</feature>
<comment type="caution">
    <text evidence="16">The sequence shown here is derived from an EMBL/GenBank/DDBJ whole genome shotgun (WGS) entry which is preliminary data.</text>
</comment>
<dbReference type="InterPro" id="IPR018422">
    <property type="entry name" value="Cation/H_exchanger_CPA1"/>
</dbReference>
<feature type="transmembrane region" description="Helical" evidence="13">
    <location>
        <begin position="211"/>
        <end position="235"/>
    </location>
</feature>
<gene>
    <name evidence="16" type="ORF">niasHT_037841</name>
</gene>
<keyword evidence="4 11" id="KW-0812">Transmembrane</keyword>
<dbReference type="InterPro" id="IPR006153">
    <property type="entry name" value="Cation/H_exchanger_TM"/>
</dbReference>
<name>A0ABD2J608_9BILA</name>
<keyword evidence="2 11" id="KW-0813">Transport</keyword>
<keyword evidence="17" id="KW-1185">Reference proteome</keyword>
<dbReference type="PANTHER" id="PTHR10110">
    <property type="entry name" value="SODIUM/HYDROGEN EXCHANGER"/>
    <property type="match status" value="1"/>
</dbReference>
<keyword evidence="10 11" id="KW-0739">Sodium transport</keyword>
<feature type="region of interest" description="Disordered" evidence="12">
    <location>
        <begin position="713"/>
        <end position="757"/>
    </location>
</feature>
<keyword evidence="9 13" id="KW-0472">Membrane</keyword>
<evidence type="ECO:0000313" key="17">
    <source>
        <dbReference type="Proteomes" id="UP001620626"/>
    </source>
</evidence>
<feature type="compositionally biased region" description="Polar residues" evidence="12">
    <location>
        <begin position="737"/>
        <end position="750"/>
    </location>
</feature>
<evidence type="ECO:0000256" key="9">
    <source>
        <dbReference type="ARBA" id="ARBA00023136"/>
    </source>
</evidence>
<evidence type="ECO:0000256" key="2">
    <source>
        <dbReference type="ARBA" id="ARBA00022448"/>
    </source>
</evidence>
<evidence type="ECO:0000256" key="4">
    <source>
        <dbReference type="ARBA" id="ARBA00022692"/>
    </source>
</evidence>
<dbReference type="NCBIfam" id="TIGR00840">
    <property type="entry name" value="b_cpa1"/>
    <property type="match status" value="1"/>
</dbReference>
<dbReference type="GO" id="GO:0000139">
    <property type="term" value="C:Golgi membrane"/>
    <property type="evidence" value="ECO:0007669"/>
    <property type="project" value="UniProtKB-SubCell"/>
</dbReference>
<evidence type="ECO:0000256" key="5">
    <source>
        <dbReference type="ARBA" id="ARBA00022989"/>
    </source>
</evidence>
<dbReference type="Proteomes" id="UP001620626">
    <property type="component" value="Unassembled WGS sequence"/>
</dbReference>
<keyword evidence="14" id="KW-0732">Signal</keyword>
<proteinExistence type="inferred from homology"/>
<evidence type="ECO:0000256" key="7">
    <source>
        <dbReference type="ARBA" id="ARBA00023053"/>
    </source>
</evidence>
<keyword evidence="3 11" id="KW-0050">Antiport</keyword>
<feature type="transmembrane region" description="Helical" evidence="13">
    <location>
        <begin position="380"/>
        <end position="402"/>
    </location>
</feature>
<feature type="transmembrane region" description="Helical" evidence="13">
    <location>
        <begin position="183"/>
        <end position="205"/>
    </location>
</feature>
<evidence type="ECO:0000256" key="10">
    <source>
        <dbReference type="ARBA" id="ARBA00023201"/>
    </source>
</evidence>
<feature type="domain" description="Cation/H+ exchanger transmembrane" evidence="15">
    <location>
        <begin position="105"/>
        <end position="499"/>
    </location>
</feature>
<dbReference type="Gene3D" id="6.10.140.1330">
    <property type="match status" value="1"/>
</dbReference>
<evidence type="ECO:0000256" key="3">
    <source>
        <dbReference type="ARBA" id="ARBA00022449"/>
    </source>
</evidence>
<organism evidence="16 17">
    <name type="scientific">Heterodera trifolii</name>
    <dbReference type="NCBI Taxonomy" id="157864"/>
    <lineage>
        <taxon>Eukaryota</taxon>
        <taxon>Metazoa</taxon>
        <taxon>Ecdysozoa</taxon>
        <taxon>Nematoda</taxon>
        <taxon>Chromadorea</taxon>
        <taxon>Rhabditida</taxon>
        <taxon>Tylenchina</taxon>
        <taxon>Tylenchomorpha</taxon>
        <taxon>Tylenchoidea</taxon>
        <taxon>Heteroderidae</taxon>
        <taxon>Heteroderinae</taxon>
        <taxon>Heterodera</taxon>
    </lineage>
</organism>
<feature type="transmembrane region" description="Helical" evidence="13">
    <location>
        <begin position="409"/>
        <end position="427"/>
    </location>
</feature>
<comment type="subcellular location">
    <subcellularLocation>
        <location evidence="1">Golgi apparatus membrane</location>
        <topology evidence="1">Multi-pass membrane protein</topology>
    </subcellularLocation>
</comment>
<protein>
    <recommendedName>
        <fullName evidence="11">Sodium/hydrogen exchanger</fullName>
    </recommendedName>
</protein>
<feature type="transmembrane region" description="Helical" evidence="13">
    <location>
        <begin position="289"/>
        <end position="315"/>
    </location>
</feature>
<dbReference type="PRINTS" id="PR01084">
    <property type="entry name" value="NAHEXCHNGR"/>
</dbReference>
<evidence type="ECO:0000256" key="6">
    <source>
        <dbReference type="ARBA" id="ARBA00023034"/>
    </source>
</evidence>
<feature type="transmembrane region" description="Helical" evidence="13">
    <location>
        <begin position="124"/>
        <end position="142"/>
    </location>
</feature>
<evidence type="ECO:0000256" key="12">
    <source>
        <dbReference type="SAM" id="MobiDB-lite"/>
    </source>
</evidence>
<evidence type="ECO:0000256" key="14">
    <source>
        <dbReference type="SAM" id="SignalP"/>
    </source>
</evidence>
<sequence length="757" mass="81175">MMMMRSRSSFPSLVLLLTFLFLPNFLSVNSETEQSDNVAAAAALKSVDETAKRLNTVDTAPNNSTITNSSKLSIFGDTQNEQTTQVEEKKDSLAIFFILFVIVLAILLVHLLIKFQLNYMPESLAIVLLGVFIGFALTYSRWDWREVEKFNPNFFFLVLLPPIIFESGYNLHKGNFFANIVPILLLSIVGTAISALVMGFCLYAFGQAGLIYELNAIQCFAFGSMISAVDPLITLAIFQALKVEVQLYMLAFGESMLNDAVSIVLATTAQELSSPDVATMSSFAMVQFAFLRFLVMFFASAALGALIGLISALLFKHIDLRRTPQLELALLLVFAYLPYGLAEAISLSGIMAILFCAIVMSQYTHFNISPITQITFQQTFRTISFVAETCTFAYLGLSLFAIKLVFHPMFLIFSIVLLFASRAASVFPLSDLVNRFSKTKISMKNQIIIWFSGMRGAVALALALHMDWGTDENKGVILTSTLFIILFTIIFMGGSALPLIKILTEMFPDEQSSKLVKQRRRARRATRHKAVTSAANGTGPPGGSNGTGAVGLGNGGGNMVTMPGVVGGGAAAQRHSSPVVMSKTQEMVIFDNAENFADCEGTVPCGAAELCRSVAGATVVGAVSAGGGGRRANGMPERKNILTALNENFVRPFFVRKFTPQEKLENNKKLRHIAFEAMKHEGGIGVGSAGGGGLGSSSNGGIRMSGVGGCGNSSGGLGGGGTTSGAADTSSDEEVFFQSSSTLNVANSEPAQPLLPL</sequence>
<keyword evidence="5 13" id="KW-1133">Transmembrane helix</keyword>
<feature type="transmembrane region" description="Helical" evidence="13">
    <location>
        <begin position="447"/>
        <end position="464"/>
    </location>
</feature>
<keyword evidence="6" id="KW-0333">Golgi apparatus</keyword>
<evidence type="ECO:0000313" key="16">
    <source>
        <dbReference type="EMBL" id="KAL3082203.1"/>
    </source>
</evidence>
<keyword evidence="8 11" id="KW-0406">Ion transport</keyword>
<evidence type="ECO:0000256" key="13">
    <source>
        <dbReference type="SAM" id="Phobius"/>
    </source>
</evidence>